<dbReference type="EMBL" id="AGNK02002149">
    <property type="status" value="NOT_ANNOTATED_CDS"/>
    <property type="molecule type" value="Genomic_DNA"/>
</dbReference>
<evidence type="ECO:0000313" key="3">
    <source>
        <dbReference type="EnsemblPlants" id="KQL17363"/>
    </source>
</evidence>
<dbReference type="PANTHER" id="PTHR42924">
    <property type="entry name" value="EXONUCLEASE"/>
    <property type="match status" value="1"/>
</dbReference>
<dbReference type="EnsemblPlants" id="KQL17363">
    <property type="protein sequence ID" value="KQL17363"/>
    <property type="gene ID" value="SETIT_024845mg"/>
</dbReference>
<dbReference type="InterPro" id="IPR004013">
    <property type="entry name" value="PHP_dom"/>
</dbReference>
<dbReference type="InterPro" id="IPR016195">
    <property type="entry name" value="Pol/histidinol_Pase-like"/>
</dbReference>
<reference evidence="4" key="1">
    <citation type="journal article" date="2012" name="Nat. Biotechnol.">
        <title>Reference genome sequence of the model plant Setaria.</title>
        <authorList>
            <person name="Bennetzen J.L."/>
            <person name="Schmutz J."/>
            <person name="Wang H."/>
            <person name="Percifield R."/>
            <person name="Hawkins J."/>
            <person name="Pontaroli A.C."/>
            <person name="Estep M."/>
            <person name="Feng L."/>
            <person name="Vaughn J.N."/>
            <person name="Grimwood J."/>
            <person name="Jenkins J."/>
            <person name="Barry K."/>
            <person name="Lindquist E."/>
            <person name="Hellsten U."/>
            <person name="Deshpande S."/>
            <person name="Wang X."/>
            <person name="Wu X."/>
            <person name="Mitros T."/>
            <person name="Triplett J."/>
            <person name="Yang X."/>
            <person name="Ye C.Y."/>
            <person name="Mauro-Herrera M."/>
            <person name="Wang L."/>
            <person name="Li P."/>
            <person name="Sharma M."/>
            <person name="Sharma R."/>
            <person name="Ronald P.C."/>
            <person name="Panaud O."/>
            <person name="Kellogg E.A."/>
            <person name="Brutnell T.P."/>
            <person name="Doust A.N."/>
            <person name="Tuskan G.A."/>
            <person name="Rokhsar D."/>
            <person name="Devos K.M."/>
        </authorList>
    </citation>
    <scope>NUCLEOTIDE SEQUENCE [LARGE SCALE GENOMIC DNA]</scope>
    <source>
        <strain evidence="4">cv. Yugu1</strain>
    </source>
</reference>
<dbReference type="Gramene" id="KQL17363">
    <property type="protein sequence ID" value="KQL17363"/>
    <property type="gene ID" value="SETIT_024845mg"/>
</dbReference>
<dbReference type="STRING" id="4555.K3ZE53"/>
<organism evidence="3 4">
    <name type="scientific">Setaria italica</name>
    <name type="common">Foxtail millet</name>
    <name type="synonym">Panicum italicum</name>
    <dbReference type="NCBI Taxonomy" id="4555"/>
    <lineage>
        <taxon>Eukaryota</taxon>
        <taxon>Viridiplantae</taxon>
        <taxon>Streptophyta</taxon>
        <taxon>Embryophyta</taxon>
        <taxon>Tracheophyta</taxon>
        <taxon>Spermatophyta</taxon>
        <taxon>Magnoliopsida</taxon>
        <taxon>Liliopsida</taxon>
        <taxon>Poales</taxon>
        <taxon>Poaceae</taxon>
        <taxon>PACMAD clade</taxon>
        <taxon>Panicoideae</taxon>
        <taxon>Panicodae</taxon>
        <taxon>Paniceae</taxon>
        <taxon>Cenchrinae</taxon>
        <taxon>Setaria</taxon>
    </lineage>
</organism>
<dbReference type="InterPro" id="IPR003141">
    <property type="entry name" value="Pol/His_phosphatase_N"/>
</dbReference>
<dbReference type="Gene3D" id="1.10.150.650">
    <property type="match status" value="1"/>
</dbReference>
<dbReference type="AlphaFoldDB" id="K3ZE53"/>
<dbReference type="Pfam" id="PF02811">
    <property type="entry name" value="PHP"/>
    <property type="match status" value="1"/>
</dbReference>
<dbReference type="InterPro" id="IPR052018">
    <property type="entry name" value="PHP_domain"/>
</dbReference>
<dbReference type="PANTHER" id="PTHR42924:SF17">
    <property type="entry name" value="OS03G0192000 PROTEIN"/>
    <property type="match status" value="1"/>
</dbReference>
<dbReference type="CDD" id="cd07438">
    <property type="entry name" value="PHP_HisPPase_AMP"/>
    <property type="match status" value="1"/>
</dbReference>
<dbReference type="Gene3D" id="3.20.20.140">
    <property type="entry name" value="Metal-dependent hydrolases"/>
    <property type="match status" value="1"/>
</dbReference>
<dbReference type="SUPFAM" id="SSF89550">
    <property type="entry name" value="PHP domain-like"/>
    <property type="match status" value="1"/>
</dbReference>
<dbReference type="Proteomes" id="UP000004995">
    <property type="component" value="Unassembled WGS sequence"/>
</dbReference>
<feature type="compositionally biased region" description="Pro residues" evidence="1">
    <location>
        <begin position="1"/>
        <end position="14"/>
    </location>
</feature>
<evidence type="ECO:0000256" key="1">
    <source>
        <dbReference type="SAM" id="MobiDB-lite"/>
    </source>
</evidence>
<dbReference type="InParanoid" id="K3ZE53"/>
<name>K3ZE53_SETIT</name>
<sequence length="228" mass="24537">PPRPRLGAPAPPEPSAADADTDDFLPAEAARGGDVLFELHSHSNHSDGFLSPTALVERAHRNGVKVLSLTDHDTMAGIPEAVSAASKFGIRIIPGVEISALYNPREGAGAGEPVHILAYYGTCGPSRYDELYSMLLNIRDGRYLRAKNMLAKLNRLKVTIKWEHITKIAGEGVATGRLHVARSLFVLGVYLHSLILGPWSLKNPDAVIRSLGAGLNGMEVYRSDGKVD</sequence>
<feature type="region of interest" description="Disordered" evidence="1">
    <location>
        <begin position="1"/>
        <end position="20"/>
    </location>
</feature>
<dbReference type="HOGENOM" id="CLU_1217448_0_0_1"/>
<proteinExistence type="predicted"/>
<dbReference type="GO" id="GO:0004534">
    <property type="term" value="F:5'-3' RNA exonuclease activity"/>
    <property type="evidence" value="ECO:0000318"/>
    <property type="project" value="GO_Central"/>
</dbReference>
<dbReference type="SMART" id="SM00481">
    <property type="entry name" value="POLIIIAc"/>
    <property type="match status" value="1"/>
</dbReference>
<reference evidence="3" key="2">
    <citation type="submission" date="2018-08" db="UniProtKB">
        <authorList>
            <consortium name="EnsemblPlants"/>
        </authorList>
    </citation>
    <scope>IDENTIFICATION</scope>
    <source>
        <strain evidence="3">Yugu1</strain>
    </source>
</reference>
<protein>
    <recommendedName>
        <fullName evidence="2">Polymerase/histidinol phosphatase N-terminal domain-containing protein</fullName>
    </recommendedName>
</protein>
<evidence type="ECO:0000313" key="4">
    <source>
        <dbReference type="Proteomes" id="UP000004995"/>
    </source>
</evidence>
<evidence type="ECO:0000259" key="2">
    <source>
        <dbReference type="SMART" id="SM00481"/>
    </source>
</evidence>
<dbReference type="GO" id="GO:0035312">
    <property type="term" value="F:5'-3' DNA exonuclease activity"/>
    <property type="evidence" value="ECO:0000318"/>
    <property type="project" value="GO_Central"/>
</dbReference>
<dbReference type="eggNOG" id="ENOG502QUA5">
    <property type="taxonomic scope" value="Eukaryota"/>
</dbReference>
<accession>K3ZE53</accession>
<feature type="domain" description="Polymerase/histidinol phosphatase N-terminal" evidence="2">
    <location>
        <begin position="37"/>
        <end position="102"/>
    </location>
</feature>
<keyword evidence="4" id="KW-1185">Reference proteome</keyword>